<dbReference type="Proteomes" id="UP000001542">
    <property type="component" value="Unassembled WGS sequence"/>
</dbReference>
<protein>
    <submittedName>
        <fullName evidence="4">Uncharacterized protein</fullName>
    </submittedName>
</protein>
<feature type="compositionally biased region" description="Basic and acidic residues" evidence="3">
    <location>
        <begin position="484"/>
        <end position="493"/>
    </location>
</feature>
<sequence>MSWRFSGPNLSGITKLLSKPDTTVEMILDEPALTTALRNNLQALISFFVDNHDNNSHLIDLVLTDIVPDTKLPAKTTRCAVQVLTSSSAIINKSKLLFQRLVDFPQSQFAKNQRCCANYCQIVENIARYTSGQSLSKLTTLKEFLMKDMNNIALCELFVVLATDHHQNWIVTEQMLNEMLSDPNTPNNFYIIRAIDNMTKSKQKVNRQLFRLICQIEIVKKLLAIAKNDSLRPAINIEAFMLLERMIKEMSPNEELKKLIETEAASYNFTLERPEAVISAALRVFITKDDSIILKVFSNTGTYFRKGILRSLTNMPQEDLQAIAQRADLIKLFMAEFPKNTYNGHLIPIADVLDGIAKSTEGWSDFYTNVVKTRAEKMSCQFGGEHPPSAISDAEEDDDDDGEGFAGTRPACDDVDTEQLFSSSESSSSSDEDIEYIRADAKKFSSSSGSDSDSSDDGEILFKPKGDSALKSESDDSDDVFGLSKDKGAKLKLADSSSDSDSDSDDLKLKTPSVFPAAIGLPPPVLPNPTLPTPPPLKPDLTIFSAMGNPGLPPAMKSSDSDSSSDDDSPSLQAFPKKLTEAKVPPFPGADATPTPVHANLPPFPGLQDSTLPKPEGNAQLPPFPGTQPSEIPKTEGNATLPPFPKSDSDQLEEKVLPPFPSASIPQGAPTLPPFPGLPKENPGFVAPPFPKKVEEDSHDAPAQDEAAPAVDAKENEQKNDNQ</sequence>
<feature type="compositionally biased region" description="Acidic residues" evidence="3">
    <location>
        <begin position="393"/>
        <end position="403"/>
    </location>
</feature>
<feature type="region of interest" description="Disordered" evidence="3">
    <location>
        <begin position="380"/>
        <end position="723"/>
    </location>
</feature>
<name>A2EB23_TRIV3</name>
<feature type="compositionally biased region" description="Basic and acidic residues" evidence="3">
    <location>
        <begin position="692"/>
        <end position="702"/>
    </location>
</feature>
<evidence type="ECO:0000313" key="5">
    <source>
        <dbReference type="Proteomes" id="UP000001542"/>
    </source>
</evidence>
<reference evidence="4" key="1">
    <citation type="submission" date="2006-10" db="EMBL/GenBank/DDBJ databases">
        <authorList>
            <person name="Amadeo P."/>
            <person name="Zhao Q."/>
            <person name="Wortman J."/>
            <person name="Fraser-Liggett C."/>
            <person name="Carlton J."/>
        </authorList>
    </citation>
    <scope>NUCLEOTIDE SEQUENCE</scope>
    <source>
        <strain evidence="4">G3</strain>
    </source>
</reference>
<accession>A2EB23</accession>
<dbReference type="RefSeq" id="XP_001322386.1">
    <property type="nucleotide sequence ID" value="XM_001322351.1"/>
</dbReference>
<reference evidence="4" key="2">
    <citation type="journal article" date="2007" name="Science">
        <title>Draft genome sequence of the sexually transmitted pathogen Trichomonas vaginalis.</title>
        <authorList>
            <person name="Carlton J.M."/>
            <person name="Hirt R.P."/>
            <person name="Silva J.C."/>
            <person name="Delcher A.L."/>
            <person name="Schatz M."/>
            <person name="Zhao Q."/>
            <person name="Wortman J.R."/>
            <person name="Bidwell S.L."/>
            <person name="Alsmark U.C.M."/>
            <person name="Besteiro S."/>
            <person name="Sicheritz-Ponten T."/>
            <person name="Noel C.J."/>
            <person name="Dacks J.B."/>
            <person name="Foster P.G."/>
            <person name="Simillion C."/>
            <person name="Van de Peer Y."/>
            <person name="Miranda-Saavedra D."/>
            <person name="Barton G.J."/>
            <person name="Westrop G.D."/>
            <person name="Mueller S."/>
            <person name="Dessi D."/>
            <person name="Fiori P.L."/>
            <person name="Ren Q."/>
            <person name="Paulsen I."/>
            <person name="Zhang H."/>
            <person name="Bastida-Corcuera F.D."/>
            <person name="Simoes-Barbosa A."/>
            <person name="Brown M.T."/>
            <person name="Hayes R.D."/>
            <person name="Mukherjee M."/>
            <person name="Okumura C.Y."/>
            <person name="Schneider R."/>
            <person name="Smith A.J."/>
            <person name="Vanacova S."/>
            <person name="Villalvazo M."/>
            <person name="Haas B.J."/>
            <person name="Pertea M."/>
            <person name="Feldblyum T.V."/>
            <person name="Utterback T.R."/>
            <person name="Shu C.L."/>
            <person name="Osoegawa K."/>
            <person name="de Jong P.J."/>
            <person name="Hrdy I."/>
            <person name="Horvathova L."/>
            <person name="Zubacova Z."/>
            <person name="Dolezal P."/>
            <person name="Malik S.B."/>
            <person name="Logsdon J.M. Jr."/>
            <person name="Henze K."/>
            <person name="Gupta A."/>
            <person name="Wang C.C."/>
            <person name="Dunne R.L."/>
            <person name="Upcroft J.A."/>
            <person name="Upcroft P."/>
            <person name="White O."/>
            <person name="Salzberg S.L."/>
            <person name="Tang P."/>
            <person name="Chiu C.-H."/>
            <person name="Lee Y.-S."/>
            <person name="Embley T.M."/>
            <person name="Coombs G.H."/>
            <person name="Mottram J.C."/>
            <person name="Tachezy J."/>
            <person name="Fraser-Liggett C.M."/>
            <person name="Johnson P.J."/>
        </authorList>
    </citation>
    <scope>NUCLEOTIDE SEQUENCE [LARGE SCALE GENOMIC DNA]</scope>
    <source>
        <strain evidence="4">G3</strain>
    </source>
</reference>
<dbReference type="PANTHER" id="PTHR12634:SF8">
    <property type="entry name" value="FIERY MOUNTAIN, ISOFORM D"/>
    <property type="match status" value="1"/>
</dbReference>
<feature type="compositionally biased region" description="Basic and acidic residues" evidence="3">
    <location>
        <begin position="647"/>
        <end position="656"/>
    </location>
</feature>
<dbReference type="VEuPathDB" id="TrichDB:TVAG_088780"/>
<comment type="similarity">
    <text evidence="1">Belongs to the SAPS family.</text>
</comment>
<keyword evidence="5" id="KW-1185">Reference proteome</keyword>
<dbReference type="VEuPathDB" id="TrichDB:TVAGG3_0397850"/>
<dbReference type="EMBL" id="DS113343">
    <property type="protein sequence ID" value="EAY10163.1"/>
    <property type="molecule type" value="Genomic_DNA"/>
</dbReference>
<evidence type="ECO:0000256" key="1">
    <source>
        <dbReference type="ARBA" id="ARBA00006180"/>
    </source>
</evidence>
<dbReference type="GO" id="GO:0019888">
    <property type="term" value="F:protein phosphatase regulator activity"/>
    <property type="evidence" value="ECO:0000318"/>
    <property type="project" value="GO_Central"/>
</dbReference>
<feature type="compositionally biased region" description="Basic and acidic residues" evidence="3">
    <location>
        <begin position="712"/>
        <end position="723"/>
    </location>
</feature>
<dbReference type="AlphaFoldDB" id="A2EB23"/>
<dbReference type="KEGG" id="tva:4768095"/>
<evidence type="ECO:0000313" key="4">
    <source>
        <dbReference type="EMBL" id="EAY10163.1"/>
    </source>
</evidence>
<dbReference type="GO" id="GO:0019903">
    <property type="term" value="F:protein phosphatase binding"/>
    <property type="evidence" value="ECO:0007669"/>
    <property type="project" value="InterPro"/>
</dbReference>
<dbReference type="OrthoDB" id="295029at2759"/>
<keyword evidence="2" id="KW-0131">Cell cycle</keyword>
<dbReference type="PANTHER" id="PTHR12634">
    <property type="entry name" value="SIT4 YEAST -ASSOCIATING PROTEIN-RELATED"/>
    <property type="match status" value="1"/>
</dbReference>
<gene>
    <name evidence="4" type="ORF">TVAG_088780</name>
</gene>
<feature type="compositionally biased region" description="Pro residues" evidence="3">
    <location>
        <begin position="521"/>
        <end position="538"/>
    </location>
</feature>
<proteinExistence type="inferred from homology"/>
<dbReference type="InParanoid" id="A2EB23"/>
<evidence type="ECO:0000256" key="3">
    <source>
        <dbReference type="SAM" id="MobiDB-lite"/>
    </source>
</evidence>
<dbReference type="InterPro" id="IPR007587">
    <property type="entry name" value="SAPS"/>
</dbReference>
<organism evidence="4 5">
    <name type="scientific">Trichomonas vaginalis (strain ATCC PRA-98 / G3)</name>
    <dbReference type="NCBI Taxonomy" id="412133"/>
    <lineage>
        <taxon>Eukaryota</taxon>
        <taxon>Metamonada</taxon>
        <taxon>Parabasalia</taxon>
        <taxon>Trichomonadida</taxon>
        <taxon>Trichomonadidae</taxon>
        <taxon>Trichomonas</taxon>
    </lineage>
</organism>
<evidence type="ECO:0000256" key="2">
    <source>
        <dbReference type="ARBA" id="ARBA00023306"/>
    </source>
</evidence>
<dbReference type="GO" id="GO:0009966">
    <property type="term" value="P:regulation of signal transduction"/>
    <property type="evidence" value="ECO:0000318"/>
    <property type="project" value="GO_Central"/>
</dbReference>
<feature type="compositionally biased region" description="Basic and acidic residues" evidence="3">
    <location>
        <begin position="460"/>
        <end position="474"/>
    </location>
</feature>